<dbReference type="Pfam" id="PF14303">
    <property type="entry name" value="NAM-associated"/>
    <property type="match status" value="1"/>
</dbReference>
<sequence length="339" mass="37838">MQNPQCVNGTARDACVAPVHHPDVVNLEAVPTIPETIAPSTTNPAPGDKKKGREKNYSQKEEMALCTAYLSTTKGPIQGANQSGGAYRKCIHEYYNAHKDFPSTRSADPLSKRWAIIQATVARFCSFFAEQVHLNASGKTEEDRVTERCYHRVRSNCGDKVQIKFLHCWYLLRGESKWQDALPALLEDRKGKGRASTSTSAAPSETVGSPEGRPIGQDRAKKLRTGEGGDSASSACLEVLQRLMVSREVDMEVRDAKLDSLLQVEAEKVALKKEHILVQREAIEVQKTLLQHKVSRASYVDALREDEIVAMDLEGLPDLKRQYWEAHQKEIMERCLNGH</sequence>
<reference evidence="3 4" key="1">
    <citation type="submission" date="2016-09" db="EMBL/GenBank/DDBJ databases">
        <title>The draft genome of Dichanthelium oligosanthes: A C3 panicoid grass species.</title>
        <authorList>
            <person name="Studer A.J."/>
            <person name="Schnable J.C."/>
            <person name="Brutnell T.P."/>
        </authorList>
    </citation>
    <scope>NUCLEOTIDE SEQUENCE [LARGE SCALE GENOMIC DNA]</scope>
    <source>
        <strain evidence="4">cv. Kellogg 1175</strain>
        <tissue evidence="3">Leaf</tissue>
    </source>
</reference>
<dbReference type="InterPro" id="IPR029466">
    <property type="entry name" value="NAM-associated_C"/>
</dbReference>
<keyword evidence="4" id="KW-1185">Reference proteome</keyword>
<dbReference type="PANTHER" id="PTHR45125:SF3">
    <property type="entry name" value="NO-APICAL-MERISTEM-ASSOCIATED CARBOXY-TERMINAL DOMAIN PROTEIN"/>
    <property type="match status" value="1"/>
</dbReference>
<name>A0A1E5V0S6_9POAL</name>
<evidence type="ECO:0000313" key="3">
    <source>
        <dbReference type="EMBL" id="OEL18721.1"/>
    </source>
</evidence>
<dbReference type="AlphaFoldDB" id="A0A1E5V0S6"/>
<dbReference type="OrthoDB" id="1114158at2759"/>
<dbReference type="PANTHER" id="PTHR45125">
    <property type="entry name" value="F21J9.4-RELATED"/>
    <property type="match status" value="1"/>
</dbReference>
<organism evidence="3 4">
    <name type="scientific">Dichanthelium oligosanthes</name>
    <dbReference type="NCBI Taxonomy" id="888268"/>
    <lineage>
        <taxon>Eukaryota</taxon>
        <taxon>Viridiplantae</taxon>
        <taxon>Streptophyta</taxon>
        <taxon>Embryophyta</taxon>
        <taxon>Tracheophyta</taxon>
        <taxon>Spermatophyta</taxon>
        <taxon>Magnoliopsida</taxon>
        <taxon>Liliopsida</taxon>
        <taxon>Poales</taxon>
        <taxon>Poaceae</taxon>
        <taxon>PACMAD clade</taxon>
        <taxon>Panicoideae</taxon>
        <taxon>Panicodae</taxon>
        <taxon>Paniceae</taxon>
        <taxon>Dichantheliinae</taxon>
        <taxon>Dichanthelium</taxon>
    </lineage>
</organism>
<feature type="compositionally biased region" description="Basic and acidic residues" evidence="1">
    <location>
        <begin position="216"/>
        <end position="227"/>
    </location>
</feature>
<feature type="domain" description="No apical meristem-associated C-terminal" evidence="2">
    <location>
        <begin position="163"/>
        <end position="331"/>
    </location>
</feature>
<dbReference type="STRING" id="888268.A0A1E5V0S6"/>
<feature type="compositionally biased region" description="Basic and acidic residues" evidence="1">
    <location>
        <begin position="47"/>
        <end position="57"/>
    </location>
</feature>
<gene>
    <name evidence="3" type="ORF">BAE44_0020260</name>
</gene>
<feature type="region of interest" description="Disordered" evidence="1">
    <location>
        <begin position="190"/>
        <end position="231"/>
    </location>
</feature>
<feature type="region of interest" description="Disordered" evidence="1">
    <location>
        <begin position="33"/>
        <end position="57"/>
    </location>
</feature>
<protein>
    <recommendedName>
        <fullName evidence="2">No apical meristem-associated C-terminal domain-containing protein</fullName>
    </recommendedName>
</protein>
<proteinExistence type="predicted"/>
<comment type="caution">
    <text evidence="3">The sequence shown here is derived from an EMBL/GenBank/DDBJ whole genome shotgun (WGS) entry which is preliminary data.</text>
</comment>
<evidence type="ECO:0000313" key="4">
    <source>
        <dbReference type="Proteomes" id="UP000095767"/>
    </source>
</evidence>
<feature type="compositionally biased region" description="Low complexity" evidence="1">
    <location>
        <begin position="195"/>
        <end position="206"/>
    </location>
</feature>
<evidence type="ECO:0000259" key="2">
    <source>
        <dbReference type="Pfam" id="PF14303"/>
    </source>
</evidence>
<dbReference type="Proteomes" id="UP000095767">
    <property type="component" value="Unassembled WGS sequence"/>
</dbReference>
<evidence type="ECO:0000256" key="1">
    <source>
        <dbReference type="SAM" id="MobiDB-lite"/>
    </source>
</evidence>
<dbReference type="EMBL" id="LWDX02055836">
    <property type="protein sequence ID" value="OEL18721.1"/>
    <property type="molecule type" value="Genomic_DNA"/>
</dbReference>
<accession>A0A1E5V0S6</accession>